<gene>
    <name evidence="1" type="ORF">LCGC14_1340720</name>
</gene>
<comment type="caution">
    <text evidence="1">The sequence shown here is derived from an EMBL/GenBank/DDBJ whole genome shotgun (WGS) entry which is preliminary data.</text>
</comment>
<dbReference type="EMBL" id="LAZR01008198">
    <property type="protein sequence ID" value="KKM80354.1"/>
    <property type="molecule type" value="Genomic_DNA"/>
</dbReference>
<dbReference type="AlphaFoldDB" id="A0A0F9KDN8"/>
<organism evidence="1">
    <name type="scientific">marine sediment metagenome</name>
    <dbReference type="NCBI Taxonomy" id="412755"/>
    <lineage>
        <taxon>unclassified sequences</taxon>
        <taxon>metagenomes</taxon>
        <taxon>ecological metagenomes</taxon>
    </lineage>
</organism>
<sequence>MATVFDEVSIKGLRVTHFYQLLSYMKDRDEAGWYYGNREQFEQRHKDLQKWLEGIIDYASSEGIIIPKK</sequence>
<name>A0A0F9KDN8_9ZZZZ</name>
<reference evidence="1" key="1">
    <citation type="journal article" date="2015" name="Nature">
        <title>Complex archaea that bridge the gap between prokaryotes and eukaryotes.</title>
        <authorList>
            <person name="Spang A."/>
            <person name="Saw J.H."/>
            <person name="Jorgensen S.L."/>
            <person name="Zaremba-Niedzwiedzka K."/>
            <person name="Martijn J."/>
            <person name="Lind A.E."/>
            <person name="van Eijk R."/>
            <person name="Schleper C."/>
            <person name="Guy L."/>
            <person name="Ettema T.J."/>
        </authorList>
    </citation>
    <scope>NUCLEOTIDE SEQUENCE</scope>
</reference>
<evidence type="ECO:0000313" key="1">
    <source>
        <dbReference type="EMBL" id="KKM80354.1"/>
    </source>
</evidence>
<protein>
    <submittedName>
        <fullName evidence="1">Uncharacterized protein</fullName>
    </submittedName>
</protein>
<proteinExistence type="predicted"/>
<accession>A0A0F9KDN8</accession>